<dbReference type="AlphaFoldDB" id="A0A2N5HE48"/>
<dbReference type="InterPro" id="IPR003507">
    <property type="entry name" value="S66_fam"/>
</dbReference>
<dbReference type="InterPro" id="IPR040449">
    <property type="entry name" value="Peptidase_S66_N"/>
</dbReference>
<feature type="active site" description="Charge relay system" evidence="3">
    <location>
        <position position="310"/>
    </location>
</feature>
<comment type="similarity">
    <text evidence="1">Belongs to the peptidase S66 family.</text>
</comment>
<dbReference type="RefSeq" id="WP_101648524.1">
    <property type="nucleotide sequence ID" value="NZ_PGVE01000052.1"/>
</dbReference>
<dbReference type="InterPro" id="IPR027461">
    <property type="entry name" value="Carboxypeptidase_A_C_sf"/>
</dbReference>
<gene>
    <name evidence="6" type="ORF">CVD27_14015</name>
</gene>
<dbReference type="Proteomes" id="UP000234950">
    <property type="component" value="Unassembled WGS sequence"/>
</dbReference>
<dbReference type="EMBL" id="PGVE01000052">
    <property type="protein sequence ID" value="PLS03777.1"/>
    <property type="molecule type" value="Genomic_DNA"/>
</dbReference>
<comment type="caution">
    <text evidence="6">The sequence shown here is derived from an EMBL/GenBank/DDBJ whole genome shotgun (WGS) entry which is preliminary data.</text>
</comment>
<dbReference type="SUPFAM" id="SSF52317">
    <property type="entry name" value="Class I glutamine amidotransferase-like"/>
    <property type="match status" value="1"/>
</dbReference>
<dbReference type="Gene3D" id="3.40.50.10740">
    <property type="entry name" value="Class I glutamine amidotransferase-like"/>
    <property type="match status" value="1"/>
</dbReference>
<dbReference type="PIRSF" id="PIRSF028757">
    <property type="entry name" value="LD-carboxypeptidase"/>
    <property type="match status" value="1"/>
</dbReference>
<evidence type="ECO:0000259" key="4">
    <source>
        <dbReference type="Pfam" id="PF02016"/>
    </source>
</evidence>
<keyword evidence="2" id="KW-0378">Hydrolase</keyword>
<feature type="active site" description="Nucleophile" evidence="3">
    <location>
        <position position="112"/>
    </location>
</feature>
<evidence type="ECO:0000256" key="2">
    <source>
        <dbReference type="ARBA" id="ARBA00022801"/>
    </source>
</evidence>
<dbReference type="Pfam" id="PF02016">
    <property type="entry name" value="Peptidase_S66"/>
    <property type="match status" value="1"/>
</dbReference>
<proteinExistence type="inferred from homology"/>
<evidence type="ECO:0000313" key="6">
    <source>
        <dbReference type="EMBL" id="PLS03777.1"/>
    </source>
</evidence>
<dbReference type="Pfam" id="PF17676">
    <property type="entry name" value="Peptidase_S66C"/>
    <property type="match status" value="1"/>
</dbReference>
<protein>
    <submittedName>
        <fullName evidence="6">LD-carboxypeptidase</fullName>
    </submittedName>
</protein>
<keyword evidence="7" id="KW-1185">Reference proteome</keyword>
<name>A0A2N5HE48_9BACI</name>
<dbReference type="PANTHER" id="PTHR30237:SF5">
    <property type="entry name" value="CARBOXYPEPTIDASE VC_A0337-RELATED"/>
    <property type="match status" value="1"/>
</dbReference>
<dbReference type="SUPFAM" id="SSF141986">
    <property type="entry name" value="LD-carboxypeptidase A C-terminal domain-like"/>
    <property type="match status" value="1"/>
</dbReference>
<reference evidence="6 7" key="1">
    <citation type="submission" date="2017-11" db="EMBL/GenBank/DDBJ databases">
        <title>Comparitive Functional Genomics of Dry Heat Resistant strains isolated from the Viking Spacecraft.</title>
        <authorList>
            <person name="Seuylemezian A."/>
            <person name="Cooper K."/>
            <person name="Vaishampayan P."/>
        </authorList>
    </citation>
    <scope>NUCLEOTIDE SEQUENCE [LARGE SCALE GENOMIC DNA]</scope>
    <source>
        <strain evidence="6 7">V32-6</strain>
    </source>
</reference>
<dbReference type="PANTHER" id="PTHR30237">
    <property type="entry name" value="MURAMOYLTETRAPEPTIDE CARBOXYPEPTIDASE"/>
    <property type="match status" value="1"/>
</dbReference>
<dbReference type="InterPro" id="IPR027478">
    <property type="entry name" value="LdcA_N"/>
</dbReference>
<evidence type="ECO:0000256" key="1">
    <source>
        <dbReference type="ARBA" id="ARBA00010233"/>
    </source>
</evidence>
<dbReference type="Gene3D" id="3.50.30.60">
    <property type="entry name" value="LD-carboxypeptidase A C-terminal domain-like"/>
    <property type="match status" value="1"/>
</dbReference>
<dbReference type="GO" id="GO:0004180">
    <property type="term" value="F:carboxypeptidase activity"/>
    <property type="evidence" value="ECO:0007669"/>
    <property type="project" value="UniProtKB-KW"/>
</dbReference>
<dbReference type="InterPro" id="IPR040921">
    <property type="entry name" value="Peptidase_S66C"/>
</dbReference>
<feature type="domain" description="LD-carboxypeptidase C-terminal" evidence="5">
    <location>
        <begin position="203"/>
        <end position="325"/>
    </location>
</feature>
<feature type="active site" description="Charge relay system" evidence="3">
    <location>
        <position position="243"/>
    </location>
</feature>
<dbReference type="InterPro" id="IPR029062">
    <property type="entry name" value="Class_I_gatase-like"/>
</dbReference>
<feature type="domain" description="LD-carboxypeptidase N-terminal" evidence="4">
    <location>
        <begin position="15"/>
        <end position="132"/>
    </location>
</feature>
<keyword evidence="6" id="KW-0645">Protease</keyword>
<evidence type="ECO:0000313" key="7">
    <source>
        <dbReference type="Proteomes" id="UP000234950"/>
    </source>
</evidence>
<dbReference type="CDD" id="cd07062">
    <property type="entry name" value="Peptidase_S66_mccF_like"/>
    <property type="match status" value="1"/>
</dbReference>
<sequence>MITYPHLRLDEGVLIGVTAPSSGVPNELHEVLKAALRRMEQRGFQVTSGDTAWTQSKAKSAPALIRAAEIHRMMRDNEIDLIIPPWGGELFLETLEHIDFDNMKKKWVLGYSDISGLLLSITLKTGMATAHGTNLVDLRGEFSDETTAMWQTILSTPTGGSVLQHSSERYQKEWNHAAPSPCVFHLTEPTNWKTVSEQPVSLQGRLLGGCIDIIRHLIGTPYGDVAGFRKKHLNSEPLIWYLENCEMNTADLRRSLVQMRLAGWFDDCSGIMFGRSSVNTPVEGYTVEDVYMDLADDLGIPIVYDIDCGHVPPQITFVNGAHAEVTVENGKGSILQEFRP</sequence>
<evidence type="ECO:0000259" key="5">
    <source>
        <dbReference type="Pfam" id="PF17676"/>
    </source>
</evidence>
<keyword evidence="6" id="KW-0121">Carboxypeptidase</keyword>
<accession>A0A2N5HE48</accession>
<organism evidence="6 7">
    <name type="scientific">Neobacillus cucumis</name>
    <dbReference type="NCBI Taxonomy" id="1740721"/>
    <lineage>
        <taxon>Bacteria</taxon>
        <taxon>Bacillati</taxon>
        <taxon>Bacillota</taxon>
        <taxon>Bacilli</taxon>
        <taxon>Bacillales</taxon>
        <taxon>Bacillaceae</taxon>
        <taxon>Neobacillus</taxon>
    </lineage>
</organism>
<evidence type="ECO:0000256" key="3">
    <source>
        <dbReference type="PIRSR" id="PIRSR028757-1"/>
    </source>
</evidence>
<dbReference type="OrthoDB" id="9807329at2"/>